<reference evidence="9 10" key="1">
    <citation type="submission" date="2015-07" db="EMBL/GenBank/DDBJ databases">
        <title>The genome of Dufourea novaeangliae.</title>
        <authorList>
            <person name="Pan H."/>
            <person name="Kapheim K."/>
        </authorList>
    </citation>
    <scope>NUCLEOTIDE SEQUENCE [LARGE SCALE GENOMIC DNA]</scope>
    <source>
        <strain evidence="9">0120121106</strain>
        <tissue evidence="9">Whole body</tissue>
    </source>
</reference>
<dbReference type="PANTHER" id="PTHR19248">
    <property type="entry name" value="ATP-BINDING TRANSPORT PROTEIN-RELATED"/>
    <property type="match status" value="1"/>
</dbReference>
<dbReference type="CDD" id="cd13905">
    <property type="entry name" value="CuRO_3_tcLLC2_insect_like"/>
    <property type="match status" value="2"/>
</dbReference>
<evidence type="ECO:0000256" key="2">
    <source>
        <dbReference type="ARBA" id="ARBA00022723"/>
    </source>
</evidence>
<dbReference type="PRINTS" id="PR01868">
    <property type="entry name" value="ABCEFAMILY"/>
</dbReference>
<dbReference type="Proteomes" id="UP000076502">
    <property type="component" value="Unassembled WGS sequence"/>
</dbReference>
<dbReference type="InterPro" id="IPR003593">
    <property type="entry name" value="AAA+_ATPase"/>
</dbReference>
<dbReference type="STRING" id="178035.A0A154P5I8"/>
<dbReference type="InterPro" id="IPR027417">
    <property type="entry name" value="P-loop_NTPase"/>
</dbReference>
<dbReference type="PROSITE" id="PS50893">
    <property type="entry name" value="ABC_TRANSPORTER_2"/>
    <property type="match status" value="2"/>
</dbReference>
<dbReference type="SUPFAM" id="SSF52540">
    <property type="entry name" value="P-loop containing nucleoside triphosphate hydrolases"/>
    <property type="match status" value="2"/>
</dbReference>
<evidence type="ECO:0000256" key="1">
    <source>
        <dbReference type="ARBA" id="ARBA00010609"/>
    </source>
</evidence>
<dbReference type="FunFam" id="3.40.50.300:FF:000144">
    <property type="entry name" value="ATP-binding cassette sub-family E member 1"/>
    <property type="match status" value="1"/>
</dbReference>
<dbReference type="Gene3D" id="3.40.50.300">
    <property type="entry name" value="P-loop containing nucleotide triphosphate hydrolases"/>
    <property type="match status" value="2"/>
</dbReference>
<dbReference type="InterPro" id="IPR011707">
    <property type="entry name" value="Cu-oxidase-like_N"/>
</dbReference>
<dbReference type="PROSITE" id="PS00198">
    <property type="entry name" value="4FE4S_FER_1"/>
    <property type="match status" value="1"/>
</dbReference>
<keyword evidence="2" id="KW-0479">Metal-binding</keyword>
<dbReference type="Pfam" id="PF07732">
    <property type="entry name" value="Cu-oxidase_3"/>
    <property type="match status" value="2"/>
</dbReference>
<dbReference type="GO" id="GO:0005507">
    <property type="term" value="F:copper ion binding"/>
    <property type="evidence" value="ECO:0007669"/>
    <property type="project" value="InterPro"/>
</dbReference>
<dbReference type="GO" id="GO:0005524">
    <property type="term" value="F:ATP binding"/>
    <property type="evidence" value="ECO:0007669"/>
    <property type="project" value="UniProtKB-KW"/>
</dbReference>
<dbReference type="InterPro" id="IPR003439">
    <property type="entry name" value="ABC_transporter-like_ATP-bd"/>
</dbReference>
<name>A0A154P5I8_DUFNO</name>
<dbReference type="SMART" id="SM00382">
    <property type="entry name" value="AAA"/>
    <property type="match status" value="2"/>
</dbReference>
<dbReference type="InterPro" id="IPR017871">
    <property type="entry name" value="ABC_transporter-like_CS"/>
</dbReference>
<comment type="similarity">
    <text evidence="1">Belongs to the multicopper oxidase family.</text>
</comment>
<dbReference type="FunFam" id="2.60.40.420:FF:000045">
    <property type="entry name" value="Laccase 2"/>
    <property type="match status" value="2"/>
</dbReference>
<evidence type="ECO:0000259" key="8">
    <source>
        <dbReference type="PROSITE" id="PS51379"/>
    </source>
</evidence>
<evidence type="ECO:0000256" key="4">
    <source>
        <dbReference type="ARBA" id="ARBA00022840"/>
    </source>
</evidence>
<dbReference type="InterPro" id="IPR001117">
    <property type="entry name" value="Cu-oxidase_2nd"/>
</dbReference>
<dbReference type="Pfam" id="PF00037">
    <property type="entry name" value="Fer4"/>
    <property type="match status" value="1"/>
</dbReference>
<dbReference type="InterPro" id="IPR002355">
    <property type="entry name" value="Cu_oxidase_Cu_BS"/>
</dbReference>
<dbReference type="EMBL" id="KQ434822">
    <property type="protein sequence ID" value="KZC07189.1"/>
    <property type="molecule type" value="Genomic_DNA"/>
</dbReference>
<dbReference type="Pfam" id="PF00005">
    <property type="entry name" value="ABC_tran"/>
    <property type="match status" value="2"/>
</dbReference>
<evidence type="ECO:0000256" key="6">
    <source>
        <dbReference type="ARBA" id="ARBA00061689"/>
    </source>
</evidence>
<dbReference type="Pfam" id="PF04068">
    <property type="entry name" value="Fer4_RLI"/>
    <property type="match status" value="1"/>
</dbReference>
<dbReference type="InterPro" id="IPR017900">
    <property type="entry name" value="4Fe4S_Fe_S_CS"/>
</dbReference>
<keyword evidence="10" id="KW-1185">Reference proteome</keyword>
<keyword evidence="3" id="KW-0547">Nucleotide-binding</keyword>
<dbReference type="GO" id="GO:0016491">
    <property type="term" value="F:oxidoreductase activity"/>
    <property type="evidence" value="ECO:0007669"/>
    <property type="project" value="UniProtKB-KW"/>
</dbReference>
<dbReference type="OrthoDB" id="2121828at2759"/>
<dbReference type="InterPro" id="IPR033138">
    <property type="entry name" value="Cu_oxidase_CS"/>
</dbReference>
<dbReference type="CDD" id="cd13858">
    <property type="entry name" value="CuRO_1_tcLCC2_insect_like"/>
    <property type="match status" value="2"/>
</dbReference>
<dbReference type="Gene3D" id="2.60.40.420">
    <property type="entry name" value="Cupredoxins - blue copper proteins"/>
    <property type="match status" value="6"/>
</dbReference>
<dbReference type="CDD" id="cd13884">
    <property type="entry name" value="CuRO_2_tcLCC_insect_like"/>
    <property type="match status" value="2"/>
</dbReference>
<comment type="similarity">
    <text evidence="6">Belongs to the ABC transporter superfamily. ABCE family.</text>
</comment>
<gene>
    <name evidence="9" type="ORF">WN55_08571</name>
</gene>
<evidence type="ECO:0000313" key="10">
    <source>
        <dbReference type="Proteomes" id="UP000076502"/>
    </source>
</evidence>
<proteinExistence type="inferred from homology"/>
<dbReference type="FunFam" id="3.40.50.300:FF:000152">
    <property type="entry name" value="ATP-binding cassette, sub-family E, member 1"/>
    <property type="match status" value="1"/>
</dbReference>
<dbReference type="InterPro" id="IPR017896">
    <property type="entry name" value="4Fe4S_Fe-S-bd"/>
</dbReference>
<dbReference type="SUPFAM" id="SSF54862">
    <property type="entry name" value="4Fe-4S ferredoxins"/>
    <property type="match status" value="1"/>
</dbReference>
<dbReference type="InterPro" id="IPR007209">
    <property type="entry name" value="RNaseL-inhib-like_metal-bd_dom"/>
</dbReference>
<accession>A0A154P5I8</accession>
<dbReference type="CDD" id="cd03236">
    <property type="entry name" value="ABC_RNaseL_inhibitor_domain1"/>
    <property type="match status" value="1"/>
</dbReference>
<dbReference type="SUPFAM" id="SSF49503">
    <property type="entry name" value="Cupredoxins"/>
    <property type="match status" value="6"/>
</dbReference>
<dbReference type="GO" id="GO:0060255">
    <property type="term" value="P:regulation of macromolecule metabolic process"/>
    <property type="evidence" value="ECO:0007669"/>
    <property type="project" value="UniProtKB-ARBA"/>
</dbReference>
<dbReference type="GO" id="GO:0005737">
    <property type="term" value="C:cytoplasm"/>
    <property type="evidence" value="ECO:0007669"/>
    <property type="project" value="UniProtKB-ARBA"/>
</dbReference>
<sequence>MPPKKSMEETDRLTRIAIVNSDKCKPKRCRQECKRSCPVVRMGKLCIEVYPNSKIASISEELCIGCGICVKKCPFEAISIINLPSNLEKETTHRYSKNSFKLHRLPIPRPGEVLGLVGTNGIGKSTALKILAGKQKPNLGRFTDPPDWTEILSHFRGSELQNYFTKILEDDLKALIKPQYVDQIPKAVKGTVQQLLDKKDECRNQIDICKMLDLMHIRDRGIEALSGGELQRFACAMVCIQNGDIFMFDEPSSYLDVKQRLNAALTIRSLIHPDKFIIVVEHDLSVLDYLSDFICCLYGVPGAYGVVTMPFSVREESATEEEVKRMNHYEYPAMVKTMGSFQLRVEKGQFTDSEILVLLGENGTGKTTFIRMLAGNLPPDDGSGSIPMLHISYKPQKISPKSQGIVRQLLHEKIRDAYVHPQFVTDVMKPLKIDDIMDQEVQNLSGGELQRVALALCLGKPADVYLIDEPSAYLDSEQRLVAAKVIKRFILHAKKTGFVVEHDFIMATYLADRVIVFSGTPSLSTTAHSPQSLLYGMNRFLELLGITFRRDPNNFRPRINKSQSVKDLEQKRAGQYFFLEDACDRVDTQDQCVWLDGVEKTVLTINRQIPGPPIEVCVGDIVVVDVRNAASGTEVTLHWHGLYQNGYQYYDGVPYVTQCPIPSSSSFRYEFEAQNPGTHFYHSHISTYILDGQYGPLIIRDAEDPHIGLYDNDTITLLMSDVIHELSLERFPGHYRFNLGQAAENIAINGRGKWTDPSTNRTTNVNLTSFTVTQGKRYRVRLINSFSTICPCEVSFESHNFTVIAQDGADVKPRVVDTILFLAGERVDGIIYADKDIGSYWIRARALSECADTKVQQFAILQYEGGPPKPSTPQPDYYDLPTGVIYNGLDATNCNTNNTGSVVCVNQLESLEDKSDLLAVEPDARHLLPFWFFNYNQYGTNLLFEADTYPTFFVAPDRSQLISTFNNISFESPASSLISDRRSYQTICRPNELSTCNEPCSCTQVIHADLGSIQEFVLYDPQPLAGLDHPFHLHGGEFSLLTVGIFPRNRNITSKEVNDVIREHTERLRRGQYRNPPGKDTVKIPEGGYAIVRFRANNPGWWLLHCHFTWHHITGMELVIRVGEQYDLPPKPPGFPKCSNWKPPLNTLNDFYGFRYPSLACDRVETQHQCVWLDGFEKTVLTTNRQIPGPPIEVCEGDMIVVDIKNAAHGTEVSMHWHGLYQNGYQYYDGVPYVTQCPIPSSSSFRYEFEAQNPGTHFYHSHISTYILDGQYGPLIIRDAEDPHIGLYDNDTITLLMSDVIHELSLERFPGHYRFNLGQAAENIVINGRGNWTDPKTKETTNANLTVITVTPGKRHRVRLINSFSTVCPCEVSFENHNFTLIAQDGANVKPKVVNMVVTVAGERVDGIIYADKDIGSYWIRVRGLEECADTKVQQFAILQYEGGPPKPSTPQPDYYDLPTGVIYNGLDATNCNTNNTESVVCVNQLESVEDKSDLLAVEPDARHILPFWFFNYTEYGTDLLFQADTYRMFFVANDRSQILSTFNNISFESPASPLISDRRSYQTICRPNELSTCNEPCSCTQVIHADLGSVQELVILDQKPLSELHHPFHLHGSEFSVFSVGVFPRDRNVTKKEVNDVIREHKERLRRGEYINPPGKDTVKIPSGGYAIVRFRANNPGWWLIHCHFTWHHITGMELVIRVGEQSDLPPKPPGFPECSNWKPPLHTLNDFYGFRYPSL</sequence>
<dbReference type="CDD" id="cd03237">
    <property type="entry name" value="ABC_RNaseL_inhibitor_domain2"/>
    <property type="match status" value="1"/>
</dbReference>
<dbReference type="PROSITE" id="PS00079">
    <property type="entry name" value="MULTICOPPER_OXIDASE1"/>
    <property type="match status" value="2"/>
</dbReference>
<dbReference type="Pfam" id="PF07731">
    <property type="entry name" value="Cu-oxidase_2"/>
    <property type="match status" value="2"/>
</dbReference>
<evidence type="ECO:0000256" key="3">
    <source>
        <dbReference type="ARBA" id="ARBA00022741"/>
    </source>
</evidence>
<dbReference type="InterPro" id="IPR008972">
    <property type="entry name" value="Cupredoxin"/>
</dbReference>
<dbReference type="InterPro" id="IPR011706">
    <property type="entry name" value="Cu-oxidase_C"/>
</dbReference>
<feature type="domain" description="4Fe-4S ferredoxin-type" evidence="8">
    <location>
        <begin position="54"/>
        <end position="83"/>
    </location>
</feature>
<organism evidence="9 10">
    <name type="scientific">Dufourea novaeangliae</name>
    <name type="common">Sweat bee</name>
    <dbReference type="NCBI Taxonomy" id="178035"/>
    <lineage>
        <taxon>Eukaryota</taxon>
        <taxon>Metazoa</taxon>
        <taxon>Ecdysozoa</taxon>
        <taxon>Arthropoda</taxon>
        <taxon>Hexapoda</taxon>
        <taxon>Insecta</taxon>
        <taxon>Pterygota</taxon>
        <taxon>Neoptera</taxon>
        <taxon>Endopterygota</taxon>
        <taxon>Hymenoptera</taxon>
        <taxon>Apocrita</taxon>
        <taxon>Aculeata</taxon>
        <taxon>Apoidea</taxon>
        <taxon>Anthophila</taxon>
        <taxon>Halictidae</taxon>
        <taxon>Rophitinae</taxon>
        <taxon>Dufourea</taxon>
    </lineage>
</organism>
<dbReference type="PROSITE" id="PS51379">
    <property type="entry name" value="4FE4S_FER_2"/>
    <property type="match status" value="1"/>
</dbReference>
<evidence type="ECO:0000256" key="5">
    <source>
        <dbReference type="ARBA" id="ARBA00023002"/>
    </source>
</evidence>
<evidence type="ECO:0000313" key="9">
    <source>
        <dbReference type="EMBL" id="KZC07189.1"/>
    </source>
</evidence>
<dbReference type="PROSITE" id="PS00211">
    <property type="entry name" value="ABC_TRANSPORTER_1"/>
    <property type="match status" value="1"/>
</dbReference>
<protein>
    <submittedName>
        <fullName evidence="9">ATP-binding cassette sub-family E member 1</fullName>
    </submittedName>
</protein>
<feature type="domain" description="ABC transporter" evidence="7">
    <location>
        <begin position="87"/>
        <end position="323"/>
    </location>
</feature>
<dbReference type="GO" id="GO:0006412">
    <property type="term" value="P:translation"/>
    <property type="evidence" value="ECO:0007669"/>
    <property type="project" value="UniProtKB-ARBA"/>
</dbReference>
<dbReference type="InterPro" id="IPR013283">
    <property type="entry name" value="RLI1"/>
</dbReference>
<dbReference type="Pfam" id="PF00394">
    <property type="entry name" value="Cu-oxidase"/>
    <property type="match status" value="2"/>
</dbReference>
<keyword evidence="4 9" id="KW-0067">ATP-binding</keyword>
<feature type="domain" description="ABC transporter" evidence="7">
    <location>
        <begin position="323"/>
        <end position="544"/>
    </location>
</feature>
<evidence type="ECO:0000259" key="7">
    <source>
        <dbReference type="PROSITE" id="PS50893"/>
    </source>
</evidence>
<dbReference type="GO" id="GO:0016887">
    <property type="term" value="F:ATP hydrolysis activity"/>
    <property type="evidence" value="ECO:0007669"/>
    <property type="project" value="InterPro"/>
</dbReference>
<dbReference type="PROSITE" id="PS00080">
    <property type="entry name" value="MULTICOPPER_OXIDASE2"/>
    <property type="match status" value="2"/>
</dbReference>
<keyword evidence="5" id="KW-0560">Oxidoreductase</keyword>
<dbReference type="InterPro" id="IPR034348">
    <property type="entry name" value="RLI_dom_1"/>
</dbReference>